<name>F6K720_9NEOP</name>
<feature type="non-terminal residue" evidence="1">
    <location>
        <position position="1"/>
    </location>
</feature>
<proteinExistence type="evidence at transcript level"/>
<accession>F6K720</accession>
<organism evidence="1">
    <name type="scientific">Mamestra configurata</name>
    <name type="common">bertha armyworm</name>
    <dbReference type="NCBI Taxonomy" id="174822"/>
    <lineage>
        <taxon>Eukaryota</taxon>
        <taxon>Metazoa</taxon>
        <taxon>Ecdysozoa</taxon>
        <taxon>Arthropoda</taxon>
        <taxon>Hexapoda</taxon>
        <taxon>Insecta</taxon>
        <taxon>Pterygota</taxon>
        <taxon>Neoptera</taxon>
        <taxon>Endopterygota</taxon>
        <taxon>Lepidoptera</taxon>
        <taxon>Glossata</taxon>
        <taxon>Ditrysia</taxon>
        <taxon>Noctuoidea</taxon>
        <taxon>Noctuidae</taxon>
        <taxon>Noctuinae</taxon>
        <taxon>Hadenini</taxon>
        <taxon>Mamestra</taxon>
    </lineage>
</organism>
<sequence>GYSSWHLGDYHSLAIDTIDPDSKTFIAPNETSSCVSSFVFRMMPGGVIEVNVFMKSASNLDYIIVLAKKFVPSRDDTVAGFQLYYATNDNFVEGWNKLKVTITDLSIFDGYITLLGSTAEDSIVLIDSFSYTPPNSADTCEIY</sequence>
<evidence type="ECO:0000313" key="1">
    <source>
        <dbReference type="EMBL" id="AEA76323.1"/>
    </source>
</evidence>
<dbReference type="AlphaFoldDB" id="F6K720"/>
<reference evidence="1" key="1">
    <citation type="submission" date="2010-04" db="EMBL/GenBank/DDBJ databases">
        <title>Proteomic analysis of the Mamestra configurata peritrophic matrix: Implication for a structural model.</title>
        <authorList>
            <person name="Toprak U."/>
            <person name="Baldwin D."/>
            <person name="Karcz S."/>
            <person name="Wan L."/>
            <person name="Gillott C."/>
            <person name="Hegedus D."/>
            <person name="Erlandson M.A."/>
        </authorList>
    </citation>
    <scope>NUCLEOTIDE SEQUENCE</scope>
</reference>
<protein>
    <submittedName>
        <fullName evidence="1">530_224_1 protein</fullName>
    </submittedName>
</protein>
<dbReference type="EMBL" id="HM357857">
    <property type="protein sequence ID" value="AEA76323.1"/>
    <property type="molecule type" value="mRNA"/>
</dbReference>